<keyword evidence="7" id="KW-0175">Coiled coil</keyword>
<dbReference type="InterPro" id="IPR001173">
    <property type="entry name" value="Glyco_trans_2-like"/>
</dbReference>
<feature type="transmembrane region" description="Helical" evidence="8">
    <location>
        <begin position="333"/>
        <end position="357"/>
    </location>
</feature>
<dbReference type="InterPro" id="IPR037257">
    <property type="entry name" value="T2SS_E_N_sf"/>
</dbReference>
<comment type="caution">
    <text evidence="11">The sequence shown here is derived from an EMBL/GenBank/DDBJ whole genome shotgun (WGS) entry which is preliminary data.</text>
</comment>
<evidence type="ECO:0000256" key="8">
    <source>
        <dbReference type="SAM" id="Phobius"/>
    </source>
</evidence>
<dbReference type="EMBL" id="JBHSTQ010000003">
    <property type="protein sequence ID" value="MFC6385933.1"/>
    <property type="molecule type" value="Genomic_DNA"/>
</dbReference>
<sequence length="770" mass="89695">MKRFGWKKNKTLSNIEAAVTSKTEEIQQLTIENEETKRRLQLHLQASQEEIAASYERIEKALNEDPQKWTLIKQQIQKKSDHQATFFPHLRIGERLLLLGIITAKQLNQSLKEQQIHGGRLGDIVVRLGYVSADQLKQIIDQSFQRLLLGELLVRSGYLSREELDEALHYQESVGGDIGEILVAMGLITPNQLTEALASQNQTGRLITYDKNVVLKAKLPETVARKFKALVIRHSVDQCIIAVESLLNEEELHRLAKIVDAPITQVLASPWEMELLWDQVYQEELLHESTEKLKNEQPENSASQTFTLTQIIVMIVIGIVIAAALMWNWFYTLVFINIIIQLMYFSMTVTKFVMILYGTKENAQIRFSKQQIQSIDERELPMYTILVPMYKESNVIPQLVRNLNRLDYPKNKLDIRLLIEKDDVEAQEVIQSLHLPYSFQMIIIPDGQPKTKPKACNYGLIRARGKYVVIYDAEDRPDPDQLKKVFLAFQQSPDNTACIQAKLNYFNSKQNLLTKFFTQEYSNWFELLLPGIMQMNIPIPLGGTSNHFKTDMLKKLGAWDPYNVTEDADLGIRLYKQEYSTRVVDSRTLEEANSQFRNWIHQRSRWIKGYMQTWLVHMRHPIRLHRELGIKGFWGAQFMLLSSPLLPMLNPIFWSLLIIWYMTHAGWIPAFFPGIIYYLAAVQLILGNFLFIYTNIAGTYWVVHELYRKKENWLSYSLVRYALLTPIYWGMMSIASIKALWQLIRKPFYWEKTEHGFDQERYDTTKSSSL</sequence>
<feature type="domain" description="Type II secretion system protein GspE N-terminal" evidence="9">
    <location>
        <begin position="211"/>
        <end position="284"/>
    </location>
</feature>
<keyword evidence="2" id="KW-0328">Glycosyltransferase</keyword>
<feature type="transmembrane region" description="Helical" evidence="8">
    <location>
        <begin position="306"/>
        <end position="327"/>
    </location>
</feature>
<keyword evidence="6 8" id="KW-0472">Membrane</keyword>
<comment type="subcellular location">
    <subcellularLocation>
        <location evidence="1">Membrane</location>
        <topology evidence="1">Multi-pass membrane protein</topology>
    </subcellularLocation>
</comment>
<dbReference type="Pfam" id="PF13632">
    <property type="entry name" value="Glyco_trans_2_3"/>
    <property type="match status" value="1"/>
</dbReference>
<proteinExistence type="predicted"/>
<feature type="domain" description="Glycosyltransferase 2-like" evidence="10">
    <location>
        <begin position="467"/>
        <end position="666"/>
    </location>
</feature>
<dbReference type="PANTHER" id="PTHR43867">
    <property type="entry name" value="CELLULOSE SYNTHASE CATALYTIC SUBUNIT A [UDP-FORMING]"/>
    <property type="match status" value="1"/>
</dbReference>
<evidence type="ECO:0000313" key="11">
    <source>
        <dbReference type="EMBL" id="MFC6385933.1"/>
    </source>
</evidence>
<evidence type="ECO:0000256" key="2">
    <source>
        <dbReference type="ARBA" id="ARBA00022676"/>
    </source>
</evidence>
<dbReference type="PANTHER" id="PTHR43867:SF2">
    <property type="entry name" value="CELLULOSE SYNTHASE CATALYTIC SUBUNIT A [UDP-FORMING]"/>
    <property type="match status" value="1"/>
</dbReference>
<feature type="coiled-coil region" evidence="7">
    <location>
        <begin position="12"/>
        <end position="64"/>
    </location>
</feature>
<dbReference type="Gene3D" id="3.90.550.10">
    <property type="entry name" value="Spore Coat Polysaccharide Biosynthesis Protein SpsA, Chain A"/>
    <property type="match status" value="1"/>
</dbReference>
<evidence type="ECO:0000313" key="12">
    <source>
        <dbReference type="Proteomes" id="UP001596267"/>
    </source>
</evidence>
<accession>A0ABW1WCG5</accession>
<dbReference type="CDD" id="cd06427">
    <property type="entry name" value="CESA_like_2"/>
    <property type="match status" value="1"/>
</dbReference>
<feature type="transmembrane region" description="Helical" evidence="8">
    <location>
        <begin position="723"/>
        <end position="741"/>
    </location>
</feature>
<evidence type="ECO:0000256" key="7">
    <source>
        <dbReference type="SAM" id="Coils"/>
    </source>
</evidence>
<dbReference type="RefSeq" id="WP_253052373.1">
    <property type="nucleotide sequence ID" value="NZ_JAMXWN010000002.1"/>
</dbReference>
<keyword evidence="12" id="KW-1185">Reference proteome</keyword>
<keyword evidence="3" id="KW-0808">Transferase</keyword>
<evidence type="ECO:0000259" key="10">
    <source>
        <dbReference type="Pfam" id="PF13632"/>
    </source>
</evidence>
<evidence type="ECO:0000256" key="6">
    <source>
        <dbReference type="ARBA" id="ARBA00023136"/>
    </source>
</evidence>
<keyword evidence="5 8" id="KW-1133">Transmembrane helix</keyword>
<name>A0ABW1WCG5_9BACL</name>
<evidence type="ECO:0000256" key="5">
    <source>
        <dbReference type="ARBA" id="ARBA00022989"/>
    </source>
</evidence>
<evidence type="ECO:0000256" key="3">
    <source>
        <dbReference type="ARBA" id="ARBA00022679"/>
    </source>
</evidence>
<evidence type="ECO:0000256" key="4">
    <source>
        <dbReference type="ARBA" id="ARBA00022692"/>
    </source>
</evidence>
<dbReference type="InterPro" id="IPR029044">
    <property type="entry name" value="Nucleotide-diphossugar_trans"/>
</dbReference>
<dbReference type="Pfam" id="PF05157">
    <property type="entry name" value="MshEN"/>
    <property type="match status" value="1"/>
</dbReference>
<dbReference type="InterPro" id="IPR007831">
    <property type="entry name" value="T2SS_GspE_N"/>
</dbReference>
<dbReference type="Proteomes" id="UP001596267">
    <property type="component" value="Unassembled WGS sequence"/>
</dbReference>
<keyword evidence="4 8" id="KW-0812">Transmembrane</keyword>
<protein>
    <submittedName>
        <fullName evidence="11">Glycosyltransferase family 2 protein</fullName>
    </submittedName>
</protein>
<dbReference type="SUPFAM" id="SSF160246">
    <property type="entry name" value="EspE N-terminal domain-like"/>
    <property type="match status" value="2"/>
</dbReference>
<gene>
    <name evidence="11" type="ORF">ACFP7A_04895</name>
</gene>
<dbReference type="SUPFAM" id="SSF53448">
    <property type="entry name" value="Nucleotide-diphospho-sugar transferases"/>
    <property type="match status" value="1"/>
</dbReference>
<organism evidence="11 12">
    <name type="scientific">Sporolactobacillus kofuensis</name>
    <dbReference type="NCBI Taxonomy" id="269672"/>
    <lineage>
        <taxon>Bacteria</taxon>
        <taxon>Bacillati</taxon>
        <taxon>Bacillota</taxon>
        <taxon>Bacilli</taxon>
        <taxon>Bacillales</taxon>
        <taxon>Sporolactobacillaceae</taxon>
        <taxon>Sporolactobacillus</taxon>
    </lineage>
</organism>
<evidence type="ECO:0000256" key="1">
    <source>
        <dbReference type="ARBA" id="ARBA00004141"/>
    </source>
</evidence>
<reference evidence="12" key="1">
    <citation type="journal article" date="2019" name="Int. J. Syst. Evol. Microbiol.">
        <title>The Global Catalogue of Microorganisms (GCM) 10K type strain sequencing project: providing services to taxonomists for standard genome sequencing and annotation.</title>
        <authorList>
            <consortium name="The Broad Institute Genomics Platform"/>
            <consortium name="The Broad Institute Genome Sequencing Center for Infectious Disease"/>
            <person name="Wu L."/>
            <person name="Ma J."/>
        </authorList>
    </citation>
    <scope>NUCLEOTIDE SEQUENCE [LARGE SCALE GENOMIC DNA]</scope>
    <source>
        <strain evidence="12">CCUG 42001</strain>
    </source>
</reference>
<evidence type="ECO:0000259" key="9">
    <source>
        <dbReference type="Pfam" id="PF05157"/>
    </source>
</evidence>
<dbReference type="InterPro" id="IPR050321">
    <property type="entry name" value="Glycosyltr_2/OpgH_subfam"/>
</dbReference>